<accession>A0A857DHF3</accession>
<keyword evidence="1" id="KW-0472">Membrane</keyword>
<protein>
    <submittedName>
        <fullName evidence="2">Uncharacterized protein</fullName>
    </submittedName>
</protein>
<dbReference type="EMBL" id="CP046996">
    <property type="protein sequence ID" value="QHA00770.1"/>
    <property type="molecule type" value="Genomic_DNA"/>
</dbReference>
<evidence type="ECO:0000256" key="1">
    <source>
        <dbReference type="SAM" id="Phobius"/>
    </source>
</evidence>
<reference evidence="2 3" key="1">
    <citation type="submission" date="2019-12" db="EMBL/GenBank/DDBJ databases">
        <title>Sequence classification of anaerobic respiratory reductive dehalogenases: First we see many, then we see few.</title>
        <authorList>
            <person name="Molenda O."/>
            <person name="Puentes Jacome L.A."/>
            <person name="Cao X."/>
            <person name="Nesbo C.L."/>
            <person name="Tang S."/>
            <person name="Morson N."/>
            <person name="Patron J."/>
            <person name="Lomheim L."/>
            <person name="Wishart D.S."/>
            <person name="Edwards E.A."/>
        </authorList>
    </citation>
    <scope>NUCLEOTIDE SEQUENCE [LARGE SCALE GENOMIC DNA]</scope>
    <source>
        <strain evidence="2 3">12DCA</strain>
    </source>
</reference>
<proteinExistence type="predicted"/>
<sequence>MFQKQTKALISIVTLFLGGVLFVYVGFFRGRDIAISVSRPEGANGWTTSQELISSCIYFPIIIGVSLILLSIIFSSVLFIHWINKSN</sequence>
<feature type="transmembrane region" description="Helical" evidence="1">
    <location>
        <begin position="7"/>
        <end position="27"/>
    </location>
</feature>
<evidence type="ECO:0000313" key="2">
    <source>
        <dbReference type="EMBL" id="QHA00770.1"/>
    </source>
</evidence>
<evidence type="ECO:0000313" key="3">
    <source>
        <dbReference type="Proteomes" id="UP000430508"/>
    </source>
</evidence>
<gene>
    <name evidence="2" type="ORF">GQ588_09055</name>
</gene>
<dbReference type="Proteomes" id="UP000430508">
    <property type="component" value="Chromosome"/>
</dbReference>
<dbReference type="AlphaFoldDB" id="A0A857DHF3"/>
<keyword evidence="1" id="KW-0812">Transmembrane</keyword>
<organism evidence="2 3">
    <name type="scientific">Dehalobacter restrictus</name>
    <dbReference type="NCBI Taxonomy" id="55583"/>
    <lineage>
        <taxon>Bacteria</taxon>
        <taxon>Bacillati</taxon>
        <taxon>Bacillota</taxon>
        <taxon>Clostridia</taxon>
        <taxon>Eubacteriales</taxon>
        <taxon>Desulfitobacteriaceae</taxon>
        <taxon>Dehalobacter</taxon>
    </lineage>
</organism>
<keyword evidence="1" id="KW-1133">Transmembrane helix</keyword>
<name>A0A857DHF3_9FIRM</name>
<feature type="transmembrane region" description="Helical" evidence="1">
    <location>
        <begin position="57"/>
        <end position="83"/>
    </location>
</feature>
<dbReference type="RefSeq" id="WP_019225916.1">
    <property type="nucleotide sequence ID" value="NZ_CP046996.1"/>
</dbReference>